<dbReference type="EMBL" id="JBHSQJ010000099">
    <property type="protein sequence ID" value="MFC5910045.1"/>
    <property type="molecule type" value="Genomic_DNA"/>
</dbReference>
<feature type="domain" description="Ricin B lectin" evidence="3">
    <location>
        <begin position="363"/>
        <end position="492"/>
    </location>
</feature>
<dbReference type="SMART" id="SM00458">
    <property type="entry name" value="RICIN"/>
    <property type="match status" value="1"/>
</dbReference>
<reference evidence="5" key="1">
    <citation type="journal article" date="2019" name="Int. J. Syst. Evol. Microbiol.">
        <title>The Global Catalogue of Microorganisms (GCM) 10K type strain sequencing project: providing services to taxonomists for standard genome sequencing and annotation.</title>
        <authorList>
            <consortium name="The Broad Institute Genomics Platform"/>
            <consortium name="The Broad Institute Genome Sequencing Center for Infectious Disease"/>
            <person name="Wu L."/>
            <person name="Ma J."/>
        </authorList>
    </citation>
    <scope>NUCLEOTIDE SEQUENCE [LARGE SCALE GENOMIC DNA]</scope>
    <source>
        <strain evidence="5">JCM 4816</strain>
    </source>
</reference>
<keyword evidence="2" id="KW-0732">Signal</keyword>
<organism evidence="4 5">
    <name type="scientific">Streptacidiphilus monticola</name>
    <dbReference type="NCBI Taxonomy" id="2161674"/>
    <lineage>
        <taxon>Bacteria</taxon>
        <taxon>Bacillati</taxon>
        <taxon>Actinomycetota</taxon>
        <taxon>Actinomycetes</taxon>
        <taxon>Kitasatosporales</taxon>
        <taxon>Streptomycetaceae</taxon>
        <taxon>Streptacidiphilus</taxon>
    </lineage>
</organism>
<feature type="region of interest" description="Disordered" evidence="1">
    <location>
        <begin position="691"/>
        <end position="727"/>
    </location>
</feature>
<gene>
    <name evidence="4" type="ORF">ACFP3V_22855</name>
</gene>
<evidence type="ECO:0000313" key="5">
    <source>
        <dbReference type="Proteomes" id="UP001596174"/>
    </source>
</evidence>
<dbReference type="RefSeq" id="WP_380586508.1">
    <property type="nucleotide sequence ID" value="NZ_JBHSQJ010000099.1"/>
</dbReference>
<dbReference type="Gene3D" id="2.80.10.50">
    <property type="match status" value="2"/>
</dbReference>
<feature type="non-terminal residue" evidence="4">
    <location>
        <position position="825"/>
    </location>
</feature>
<dbReference type="Pfam" id="PF00652">
    <property type="entry name" value="Ricin_B_lectin"/>
    <property type="match status" value="1"/>
</dbReference>
<dbReference type="InterPro" id="IPR000772">
    <property type="entry name" value="Ricin_B_lectin"/>
</dbReference>
<dbReference type="PROSITE" id="PS50231">
    <property type="entry name" value="RICIN_B_LECTIN"/>
    <property type="match status" value="1"/>
</dbReference>
<proteinExistence type="predicted"/>
<protein>
    <submittedName>
        <fullName evidence="4">RICIN domain-containing protein</fullName>
    </submittedName>
</protein>
<feature type="region of interest" description="Disordered" evidence="1">
    <location>
        <begin position="771"/>
        <end position="825"/>
    </location>
</feature>
<feature type="compositionally biased region" description="Basic and acidic residues" evidence="1">
    <location>
        <begin position="693"/>
        <end position="702"/>
    </location>
</feature>
<evidence type="ECO:0000256" key="2">
    <source>
        <dbReference type="SAM" id="SignalP"/>
    </source>
</evidence>
<feature type="chain" id="PRO_5045535654" evidence="2">
    <location>
        <begin position="42"/>
        <end position="825"/>
    </location>
</feature>
<comment type="caution">
    <text evidence="4">The sequence shown here is derived from an EMBL/GenBank/DDBJ whole genome shotgun (WGS) entry which is preliminary data.</text>
</comment>
<name>A0ABW1G7Z5_9ACTN</name>
<accession>A0ABW1G7Z5</accession>
<keyword evidence="5" id="KW-1185">Reference proteome</keyword>
<evidence type="ECO:0000259" key="3">
    <source>
        <dbReference type="SMART" id="SM00458"/>
    </source>
</evidence>
<sequence length="825" mass="84161">MKRPSTPPARSRYPGRLRRLLGAGALVVAASLGLGQLPALAATQSPADAGGTSTYDASAAQQQRQDECLLSTVLRLGGPAMKQVAAQGLDGDPAALHAAAAADYWDTTPLSTAYKKDHDAQSAKLDELAGRHTTWEQPLASLVVPNAGFSSVADFRWAPNPGFFDTVGLSPWVAQQFWASESAVYADPTPLAGKTSADAATALGNALYPEPTNGNDPNFEREYNEWRAWQDMTFMHGLFADDTRLLLEGGGFPRTAPDPGTVEFRVAVEDLKSRFASCEWRNPEDPDNVLGPEVQTAATEWQAEVAARQPERDALLAANAKATAALETAAQAFGEALGQSWLADHLARWEAYWQPGGQGSAGAGAIKFQLKSGTTLCLDDPKSSTTNGGPIQASTCTTSNSMQWKPGSGTVLDGALVNVASGKCLYATGGKVQQYTCNNTAAEHWQYTTTGGVTRLYNVGTKQCVNFGSATGGTAATAVSCSTAAAQQFVATQDNAGTGTGTDSLDYRDASKQFTQVKAALTAAQTAAKAQLTTVQQQLTAAQAAASATTTAEQQAYAAADAIGAPRGRGLLAAQQEAQVTMASAAAIQAMVGATQTAYDATTAAATDSQALQAKAQTLGLASKAAFRQAAAQEADNQAKAAAAGAALQAKNAAAAKAKAQQALATAQQAEATAKSAAATAHAKLLAAQAEQQKAEADKQEAAADEATAAKDQATAEQDDQAAQAALAAAQSAGATAADKRQAGEAADSAAGQARQQAINAARTQAAAAAKAQAADAYADAHASQSDAQAARSAADQADAEAAQATTDADNATAAANQATAAAQA</sequence>
<feature type="signal peptide" evidence="2">
    <location>
        <begin position="1"/>
        <end position="41"/>
    </location>
</feature>
<dbReference type="InterPro" id="IPR035992">
    <property type="entry name" value="Ricin_B-like_lectins"/>
</dbReference>
<dbReference type="Proteomes" id="UP001596174">
    <property type="component" value="Unassembled WGS sequence"/>
</dbReference>
<evidence type="ECO:0000256" key="1">
    <source>
        <dbReference type="SAM" id="MobiDB-lite"/>
    </source>
</evidence>
<dbReference type="SUPFAM" id="SSF50370">
    <property type="entry name" value="Ricin B-like lectins"/>
    <property type="match status" value="1"/>
</dbReference>
<feature type="compositionally biased region" description="Low complexity" evidence="1">
    <location>
        <begin position="705"/>
        <end position="727"/>
    </location>
</feature>
<dbReference type="CDD" id="cd00161">
    <property type="entry name" value="beta-trefoil_Ricin-like"/>
    <property type="match status" value="1"/>
</dbReference>
<evidence type="ECO:0000313" key="4">
    <source>
        <dbReference type="EMBL" id="MFC5910045.1"/>
    </source>
</evidence>